<feature type="compositionally biased region" description="Low complexity" evidence="1">
    <location>
        <begin position="435"/>
        <end position="444"/>
    </location>
</feature>
<feature type="compositionally biased region" description="Basic residues" evidence="1">
    <location>
        <begin position="213"/>
        <end position="231"/>
    </location>
</feature>
<accession>G0PAD9</accession>
<feature type="compositionally biased region" description="Basic residues" evidence="1">
    <location>
        <begin position="470"/>
        <end position="484"/>
    </location>
</feature>
<dbReference type="InParanoid" id="G0PAD9"/>
<proteinExistence type="predicted"/>
<feature type="region of interest" description="Disordered" evidence="1">
    <location>
        <begin position="190"/>
        <end position="484"/>
    </location>
</feature>
<feature type="compositionally biased region" description="Low complexity" evidence="1">
    <location>
        <begin position="349"/>
        <end position="358"/>
    </location>
</feature>
<feature type="compositionally biased region" description="Low complexity" evidence="1">
    <location>
        <begin position="411"/>
        <end position="428"/>
    </location>
</feature>
<feature type="compositionally biased region" description="Low complexity" evidence="1">
    <location>
        <begin position="370"/>
        <end position="379"/>
    </location>
</feature>
<gene>
    <name evidence="2" type="ORF">CAEBREN_23986</name>
</gene>
<feature type="compositionally biased region" description="Basic and acidic residues" evidence="1">
    <location>
        <begin position="303"/>
        <end position="313"/>
    </location>
</feature>
<dbReference type="AlphaFoldDB" id="G0PAD9"/>
<name>G0PAD9_CAEBE</name>
<dbReference type="EMBL" id="GL380176">
    <property type="protein sequence ID" value="EGT49256.1"/>
    <property type="molecule type" value="Genomic_DNA"/>
</dbReference>
<organism evidence="3">
    <name type="scientific">Caenorhabditis brenneri</name>
    <name type="common">Nematode worm</name>
    <dbReference type="NCBI Taxonomy" id="135651"/>
    <lineage>
        <taxon>Eukaryota</taxon>
        <taxon>Metazoa</taxon>
        <taxon>Ecdysozoa</taxon>
        <taxon>Nematoda</taxon>
        <taxon>Chromadorea</taxon>
        <taxon>Rhabditida</taxon>
        <taxon>Rhabditina</taxon>
        <taxon>Rhabditomorpha</taxon>
        <taxon>Rhabditoidea</taxon>
        <taxon>Rhabditidae</taxon>
        <taxon>Peloderinae</taxon>
        <taxon>Caenorhabditis</taxon>
    </lineage>
</organism>
<protein>
    <submittedName>
        <fullName evidence="2">Uncharacterized protein</fullName>
    </submittedName>
</protein>
<reference evidence="3" key="1">
    <citation type="submission" date="2011-07" db="EMBL/GenBank/DDBJ databases">
        <authorList>
            <consortium name="Caenorhabditis brenneri Sequencing and Analysis Consortium"/>
            <person name="Wilson R.K."/>
        </authorList>
    </citation>
    <scope>NUCLEOTIDE SEQUENCE [LARGE SCALE GENOMIC DNA]</scope>
    <source>
        <strain evidence="3">PB2801</strain>
    </source>
</reference>
<feature type="compositionally biased region" description="Basic and acidic residues" evidence="1">
    <location>
        <begin position="232"/>
        <end position="271"/>
    </location>
</feature>
<dbReference type="Proteomes" id="UP000008068">
    <property type="component" value="Unassembled WGS sequence"/>
</dbReference>
<sequence length="484" mass="53668">MWIVKLLVQYFSSKKIDEFISGPCEDEDRDVPMLTGFGSPEDLDILGAEGRHMRTDHVGDIGAFLESCPHLDAVRALELLSELSLKKAIEKGEKMVMTPRGFVANWVVTQIDDPTDRYFRKADAEHKKFVREVRKLGDAYEPAPVQKIKELEKSITDAADPAKIDECYKRVNWTDAIEAERKLAAKLLQAKQKKAKKSKKFSKKGKNSAIRKVASKKKFKRKANNKKGSKLKIKDIKKSEKKVNDNKTKSMKTQKEKGDRDDSATGARDRVGTSTTTLFAKNSAKPIKKHVNSKKSASSSSKLESKSNSDPRKVSTANKSITKVKKVMEKTRRNKDHKSVSTNGERDSVTTSSSTVCTEKPTKSGRKNVISKISASSSKAKTKKNNCPRKVSSAKKNDTKVKKVTQKNQKKNNGTSSSAVSANTSSKSYTKLVASKECASSSKTKSTKISRSKNVSPAIKKGTKIEKVKKASNRSMKKGKVTRE</sequence>
<dbReference type="HOGENOM" id="CLU_547720_0_0_1"/>
<keyword evidence="3" id="KW-1185">Reference proteome</keyword>
<evidence type="ECO:0000256" key="1">
    <source>
        <dbReference type="SAM" id="MobiDB-lite"/>
    </source>
</evidence>
<feature type="compositionally biased region" description="Basic residues" evidence="1">
    <location>
        <begin position="191"/>
        <end position="206"/>
    </location>
</feature>
<evidence type="ECO:0000313" key="3">
    <source>
        <dbReference type="Proteomes" id="UP000008068"/>
    </source>
</evidence>
<evidence type="ECO:0000313" key="2">
    <source>
        <dbReference type="EMBL" id="EGT49256.1"/>
    </source>
</evidence>